<organism evidence="2 3">
    <name type="scientific">Hibiscus sabdariffa</name>
    <name type="common">roselle</name>
    <dbReference type="NCBI Taxonomy" id="183260"/>
    <lineage>
        <taxon>Eukaryota</taxon>
        <taxon>Viridiplantae</taxon>
        <taxon>Streptophyta</taxon>
        <taxon>Embryophyta</taxon>
        <taxon>Tracheophyta</taxon>
        <taxon>Spermatophyta</taxon>
        <taxon>Magnoliopsida</taxon>
        <taxon>eudicotyledons</taxon>
        <taxon>Gunneridae</taxon>
        <taxon>Pentapetalae</taxon>
        <taxon>rosids</taxon>
        <taxon>malvids</taxon>
        <taxon>Malvales</taxon>
        <taxon>Malvaceae</taxon>
        <taxon>Malvoideae</taxon>
        <taxon>Hibiscus</taxon>
    </lineage>
</organism>
<sequence>MMKQCMRHGSDTETYTAAAQCMDCQSGHKYPYFIILSIHQLGCLEILEKLALNDYQHPTTRRGTMRRGTAQLDSSDTILSQISALTNMVKNLQKQPAIQEVKNQNNALNPNIANQQGYQGHPRQNQQLNQPRQDYQQPNNYRTLENTLNTFMTQTSAYMAKTDKFIQKTDAFMDRTEMRMQNKEVTLKSLENQVGSGKVLNPPTDNRKRETTVADPKAASDTDIPATADTPASADKDHIIPPEPKEVETTSAAPQPRRNTSEEQRPPPPFPQRLKKQKHEYQYKKFFDILKQVHINLPLVEALQQMPNYAKFLKDMVSRKTRIWEFEIAAVTEACLAMMHNKVPAKKTDPGSFTIPCSIGNNYSCKALCDPGASINLMPKSVFKKLGIGEAKPTTVMMQLADRSYVQPEGKIEDILVRVDKFIFPADFLILDCEDDEHAPIILGKPFLATSRTMIDFEKEELVLRVDEDQVKITVFTVPKQLDIIAEECKFLSTTTEKSTRLKPYMGAHTEREK</sequence>
<dbReference type="Pfam" id="PF13650">
    <property type="entry name" value="Asp_protease_2"/>
    <property type="match status" value="1"/>
</dbReference>
<dbReference type="PANTHER" id="PTHR33067:SF32">
    <property type="entry name" value="ASPARTIC PEPTIDASE DDI1-TYPE DOMAIN-CONTAINING PROTEIN"/>
    <property type="match status" value="1"/>
</dbReference>
<dbReference type="EMBL" id="JBBPBM010000051">
    <property type="protein sequence ID" value="KAK8519606.1"/>
    <property type="molecule type" value="Genomic_DNA"/>
</dbReference>
<proteinExistence type="predicted"/>
<name>A0ABR2CJ11_9ROSI</name>
<feature type="region of interest" description="Disordered" evidence="1">
    <location>
        <begin position="188"/>
        <end position="276"/>
    </location>
</feature>
<comment type="caution">
    <text evidence="2">The sequence shown here is derived from an EMBL/GenBank/DDBJ whole genome shotgun (WGS) entry which is preliminary data.</text>
</comment>
<gene>
    <name evidence="2" type="ORF">V6N12_025639</name>
</gene>
<evidence type="ECO:0000313" key="3">
    <source>
        <dbReference type="Proteomes" id="UP001472677"/>
    </source>
</evidence>
<protein>
    <recommendedName>
        <fullName evidence="4">Aspartic peptidase DDI1-type domain-containing protein</fullName>
    </recommendedName>
</protein>
<dbReference type="Gene3D" id="2.40.70.10">
    <property type="entry name" value="Acid Proteases"/>
    <property type="match status" value="1"/>
</dbReference>
<keyword evidence="3" id="KW-1185">Reference proteome</keyword>
<reference evidence="2 3" key="1">
    <citation type="journal article" date="2024" name="G3 (Bethesda)">
        <title>Genome assembly of Hibiscus sabdariffa L. provides insights into metabolisms of medicinal natural products.</title>
        <authorList>
            <person name="Kim T."/>
        </authorList>
    </citation>
    <scope>NUCLEOTIDE SEQUENCE [LARGE SCALE GENOMIC DNA]</scope>
    <source>
        <strain evidence="2">TK-2024</strain>
        <tissue evidence="2">Old leaves</tissue>
    </source>
</reference>
<accession>A0ABR2CJ11</accession>
<feature type="region of interest" description="Disordered" evidence="1">
    <location>
        <begin position="109"/>
        <end position="137"/>
    </location>
</feature>
<dbReference type="CDD" id="cd00303">
    <property type="entry name" value="retropepsin_like"/>
    <property type="match status" value="1"/>
</dbReference>
<dbReference type="PANTHER" id="PTHR33067">
    <property type="entry name" value="RNA-DIRECTED DNA POLYMERASE-RELATED"/>
    <property type="match status" value="1"/>
</dbReference>
<evidence type="ECO:0000313" key="2">
    <source>
        <dbReference type="EMBL" id="KAK8519606.1"/>
    </source>
</evidence>
<dbReference type="InterPro" id="IPR021109">
    <property type="entry name" value="Peptidase_aspartic_dom_sf"/>
</dbReference>
<evidence type="ECO:0008006" key="4">
    <source>
        <dbReference type="Google" id="ProtNLM"/>
    </source>
</evidence>
<dbReference type="Proteomes" id="UP001472677">
    <property type="component" value="Unassembled WGS sequence"/>
</dbReference>
<feature type="compositionally biased region" description="Basic and acidic residues" evidence="1">
    <location>
        <begin position="234"/>
        <end position="248"/>
    </location>
</feature>
<evidence type="ECO:0000256" key="1">
    <source>
        <dbReference type="SAM" id="MobiDB-lite"/>
    </source>
</evidence>